<reference evidence="3 4" key="1">
    <citation type="submission" date="2014-09" db="EMBL/GenBank/DDBJ databases">
        <title>Draft Genome Sequence of Draconibacterium sp. JN14CK-3.</title>
        <authorList>
            <person name="Dong C."/>
            <person name="Lai Q."/>
            <person name="Shao Z."/>
        </authorList>
    </citation>
    <scope>NUCLEOTIDE SEQUENCE [LARGE SCALE GENOMIC DNA]</scope>
    <source>
        <strain evidence="3 4">JN14CK-3</strain>
    </source>
</reference>
<dbReference type="STRING" id="1544798.LH29_23600"/>
<dbReference type="Pfam" id="PF00884">
    <property type="entry name" value="Sulfatase"/>
    <property type="match status" value="1"/>
</dbReference>
<dbReference type="Gene3D" id="3.40.720.10">
    <property type="entry name" value="Alkaline Phosphatase, subunit A"/>
    <property type="match status" value="1"/>
</dbReference>
<dbReference type="PANTHER" id="PTHR42693:SF33">
    <property type="entry name" value="ARYLSULFATASE"/>
    <property type="match status" value="1"/>
</dbReference>
<dbReference type="InterPro" id="IPR000917">
    <property type="entry name" value="Sulfatase_N"/>
</dbReference>
<evidence type="ECO:0000256" key="1">
    <source>
        <dbReference type="ARBA" id="ARBA00008779"/>
    </source>
</evidence>
<dbReference type="InterPro" id="IPR017850">
    <property type="entry name" value="Alkaline_phosphatase_core_sf"/>
</dbReference>
<evidence type="ECO:0000313" key="4">
    <source>
        <dbReference type="Proteomes" id="UP000032544"/>
    </source>
</evidence>
<dbReference type="Proteomes" id="UP000032544">
    <property type="component" value="Unassembled WGS sequence"/>
</dbReference>
<accession>A0A0D8J4B0</accession>
<dbReference type="Gene3D" id="3.30.1120.10">
    <property type="match status" value="1"/>
</dbReference>
<feature type="domain" description="Sulfatase N-terminal" evidence="2">
    <location>
        <begin position="34"/>
        <end position="383"/>
    </location>
</feature>
<proteinExistence type="inferred from homology"/>
<dbReference type="InterPro" id="IPR050738">
    <property type="entry name" value="Sulfatase"/>
</dbReference>
<dbReference type="PANTHER" id="PTHR42693">
    <property type="entry name" value="ARYLSULFATASE FAMILY MEMBER"/>
    <property type="match status" value="1"/>
</dbReference>
<dbReference type="EMBL" id="JRHC01000009">
    <property type="protein sequence ID" value="KJF41722.1"/>
    <property type="molecule type" value="Genomic_DNA"/>
</dbReference>
<dbReference type="GO" id="GO:0004065">
    <property type="term" value="F:arylsulfatase activity"/>
    <property type="evidence" value="ECO:0007669"/>
    <property type="project" value="TreeGrafter"/>
</dbReference>
<dbReference type="OrthoDB" id="975025at2"/>
<evidence type="ECO:0000313" key="3">
    <source>
        <dbReference type="EMBL" id="KJF41722.1"/>
    </source>
</evidence>
<comment type="caution">
    <text evidence="3">The sequence shown here is derived from an EMBL/GenBank/DDBJ whole genome shotgun (WGS) entry which is preliminary data.</text>
</comment>
<dbReference type="AlphaFoldDB" id="A0A0D8J4B0"/>
<keyword evidence="4" id="KW-1185">Reference proteome</keyword>
<name>A0A0D8J4B0_9BACT</name>
<dbReference type="SUPFAM" id="SSF53649">
    <property type="entry name" value="Alkaline phosphatase-like"/>
    <property type="match status" value="1"/>
</dbReference>
<protein>
    <recommendedName>
        <fullName evidence="2">Sulfatase N-terminal domain-containing protein</fullName>
    </recommendedName>
</protein>
<gene>
    <name evidence="3" type="ORF">LH29_23600</name>
</gene>
<dbReference type="RefSeq" id="WP_045033604.1">
    <property type="nucleotide sequence ID" value="NZ_JRHC01000009.1"/>
</dbReference>
<organism evidence="3 4">
    <name type="scientific">Draconibacterium sediminis</name>
    <dbReference type="NCBI Taxonomy" id="1544798"/>
    <lineage>
        <taxon>Bacteria</taxon>
        <taxon>Pseudomonadati</taxon>
        <taxon>Bacteroidota</taxon>
        <taxon>Bacteroidia</taxon>
        <taxon>Marinilabiliales</taxon>
        <taxon>Prolixibacteraceae</taxon>
        <taxon>Draconibacterium</taxon>
    </lineage>
</organism>
<comment type="similarity">
    <text evidence="1">Belongs to the sulfatase family.</text>
</comment>
<dbReference type="PATRIC" id="fig|1544798.3.peg.4908"/>
<evidence type="ECO:0000259" key="2">
    <source>
        <dbReference type="Pfam" id="PF00884"/>
    </source>
</evidence>
<sequence>MKIKFHYLLLFVFGVSLIQCKNSKTQELNGAKPPNIVLIVTDDQGYADLSAYVHASDLCQTPNMDRIAKAGVLFDHCYVSGPVCSPSRAGIYTGRYQERWDKNMGWGPGLPNNVSTLAEMLKENGYTTGRVGKSDYGTNYHNPHAREFPVHHGYERFIGFSAHAHDFFLLDEEIERTTPDPYGESASLGRLWRDTTKVSFEDTYSTNLYTDEAIRFIESNTDGPFFLDLAYNAVHELIHQVPEEYREKWDAPKIPNYDPLMGTYNEYYYKYTKVGDISDEGKRKLYLANLNCLDDNIGRLLDVLEEKGLMENTLVILISDNGGEPLTGANNLPLSGSKYTMHEGGIRVPFIISWPKSLPQGKLYQYRVSALDIVPTCLQAAGIASNESDTFDGSGLIYPILNDEPSVKAEEPLCFKFGKQWAIIDQGWKLVYAEDYNPGWRPITSQILLGANSGKLALYNLNEDIGERNNLVDVEEEKARELQHKFDSWLEKMKAEHQNYSFWSKGD</sequence>